<reference evidence="2 3" key="1">
    <citation type="journal article" date="2017" name="PLoS Biol.">
        <title>The sea cucumber genome provides insights into morphological evolution and visceral regeneration.</title>
        <authorList>
            <person name="Zhang X."/>
            <person name="Sun L."/>
            <person name="Yuan J."/>
            <person name="Sun Y."/>
            <person name="Gao Y."/>
            <person name="Zhang L."/>
            <person name="Li S."/>
            <person name="Dai H."/>
            <person name="Hamel J.F."/>
            <person name="Liu C."/>
            <person name="Yu Y."/>
            <person name="Liu S."/>
            <person name="Lin W."/>
            <person name="Guo K."/>
            <person name="Jin S."/>
            <person name="Xu P."/>
            <person name="Storey K.B."/>
            <person name="Huan P."/>
            <person name="Zhang T."/>
            <person name="Zhou Y."/>
            <person name="Zhang J."/>
            <person name="Lin C."/>
            <person name="Li X."/>
            <person name="Xing L."/>
            <person name="Huo D."/>
            <person name="Sun M."/>
            <person name="Wang L."/>
            <person name="Mercier A."/>
            <person name="Li F."/>
            <person name="Yang H."/>
            <person name="Xiang J."/>
        </authorList>
    </citation>
    <scope>NUCLEOTIDE SEQUENCE [LARGE SCALE GENOMIC DNA]</scope>
    <source>
        <strain evidence="2">Shaxun</strain>
        <tissue evidence="2">Muscle</tissue>
    </source>
</reference>
<gene>
    <name evidence="2" type="ORF">BSL78_07295</name>
</gene>
<sequence length="587" mass="66180">MRNIGNHRHNCKVLREGKGELIVTYRPSPSGYPAKPSDYGPCPNCYAYLVKREMWKHRCPEKVPQTQRRKVIQSSNLLLPATVSTDMSQHLQRVLSSMKSDSVARCIKSDALIVEVASKECFKLGHNSEQDSYIREKLRELGRLVLQLRETFGDENASLLDFINPEKFQQVLKSVRTMCGFSDSSHTYINPSLALKVGHTLKKVSTVVKGQALERANYTKSVAAKQLSILQNKGLCKQDLHSAWVKLAEATLTRVITFNRRRQGEASKLKLVDYESCSIGAKETALEETLTTFEKTLCKSLSRVEIVGKRGNTVPVILTSDMRTQIDMLVATRDQAGISADNPYVFARTCYGSLSFIRGADCLRKLSETSGADKPETLRSTRLRKHIATVSQILHLDENELEVLAKFMGHDIRTHRAYYRLPDETMQLAKMTKFLLNLEKPGSLTEMKGKSWKDMQVSANEEVVEDPGDADSNDECSDADVEDNAAAQELQEPEAMLEETDDNASKVRSTTSSSNVPQKTTKRKAWSTDERDAIMKHFSGLILRNKLPGKTEIESVMVKEKSLHSRSWRNIKDFCRNCIVSKSRKLH</sequence>
<feature type="compositionally biased region" description="Polar residues" evidence="1">
    <location>
        <begin position="506"/>
        <end position="519"/>
    </location>
</feature>
<dbReference type="Proteomes" id="UP000230750">
    <property type="component" value="Unassembled WGS sequence"/>
</dbReference>
<feature type="compositionally biased region" description="Acidic residues" evidence="1">
    <location>
        <begin position="462"/>
        <end position="483"/>
    </location>
</feature>
<dbReference type="PANTHER" id="PTHR33480:SF1">
    <property type="entry name" value="TYR RECOMBINASE DOMAIN-CONTAINING PROTEIN"/>
    <property type="match status" value="1"/>
</dbReference>
<evidence type="ECO:0000256" key="1">
    <source>
        <dbReference type="SAM" id="MobiDB-lite"/>
    </source>
</evidence>
<dbReference type="AlphaFoldDB" id="A0A2G8L6B5"/>
<feature type="compositionally biased region" description="Acidic residues" evidence="1">
    <location>
        <begin position="491"/>
        <end position="502"/>
    </location>
</feature>
<protein>
    <submittedName>
        <fullName evidence="2">Uncharacterized protein</fullName>
    </submittedName>
</protein>
<evidence type="ECO:0000313" key="3">
    <source>
        <dbReference type="Proteomes" id="UP000230750"/>
    </source>
</evidence>
<proteinExistence type="predicted"/>
<dbReference type="PANTHER" id="PTHR33480">
    <property type="entry name" value="SET DOMAIN-CONTAINING PROTEIN-RELATED"/>
    <property type="match status" value="1"/>
</dbReference>
<keyword evidence="3" id="KW-1185">Reference proteome</keyword>
<evidence type="ECO:0000313" key="2">
    <source>
        <dbReference type="EMBL" id="PIK55807.1"/>
    </source>
</evidence>
<name>A0A2G8L6B5_STIJA</name>
<organism evidence="2 3">
    <name type="scientific">Stichopus japonicus</name>
    <name type="common">Sea cucumber</name>
    <dbReference type="NCBI Taxonomy" id="307972"/>
    <lineage>
        <taxon>Eukaryota</taxon>
        <taxon>Metazoa</taxon>
        <taxon>Echinodermata</taxon>
        <taxon>Eleutherozoa</taxon>
        <taxon>Echinozoa</taxon>
        <taxon>Holothuroidea</taxon>
        <taxon>Aspidochirotacea</taxon>
        <taxon>Aspidochirotida</taxon>
        <taxon>Stichopodidae</taxon>
        <taxon>Apostichopus</taxon>
    </lineage>
</organism>
<dbReference type="EMBL" id="MRZV01000200">
    <property type="protein sequence ID" value="PIK55807.1"/>
    <property type="molecule type" value="Genomic_DNA"/>
</dbReference>
<accession>A0A2G8L6B5</accession>
<feature type="region of interest" description="Disordered" evidence="1">
    <location>
        <begin position="461"/>
        <end position="528"/>
    </location>
</feature>
<dbReference type="OrthoDB" id="5376140at2759"/>
<comment type="caution">
    <text evidence="2">The sequence shown here is derived from an EMBL/GenBank/DDBJ whole genome shotgun (WGS) entry which is preliminary data.</text>
</comment>